<reference evidence="4" key="1">
    <citation type="submission" date="2021-06" db="EMBL/GenBank/DDBJ databases">
        <authorList>
            <person name="Criscuolo A."/>
        </authorList>
    </citation>
    <scope>NUCLEOTIDE SEQUENCE</scope>
    <source>
        <strain evidence="4">CIP111600</strain>
    </source>
</reference>
<evidence type="ECO:0000313" key="5">
    <source>
        <dbReference type="Proteomes" id="UP000693672"/>
    </source>
</evidence>
<keyword evidence="2" id="KW-1133">Transmembrane helix</keyword>
<keyword evidence="2" id="KW-0472">Membrane</keyword>
<gene>
    <name evidence="4" type="ORF">PAESOLCIP111_00833</name>
</gene>
<comment type="caution">
    <text evidence="4">The sequence shown here is derived from an EMBL/GenBank/DDBJ whole genome shotgun (WGS) entry which is preliminary data.</text>
</comment>
<feature type="compositionally biased region" description="Basic and acidic residues" evidence="1">
    <location>
        <begin position="334"/>
        <end position="354"/>
    </location>
</feature>
<dbReference type="EMBL" id="CAJVAS010000002">
    <property type="protein sequence ID" value="CAG7605676.1"/>
    <property type="molecule type" value="Genomic_DNA"/>
</dbReference>
<keyword evidence="5" id="KW-1185">Reference proteome</keyword>
<proteinExistence type="predicted"/>
<evidence type="ECO:0000256" key="2">
    <source>
        <dbReference type="SAM" id="Phobius"/>
    </source>
</evidence>
<organism evidence="4 5">
    <name type="scientific">Paenibacillus solanacearum</name>
    <dbReference type="NCBI Taxonomy" id="2048548"/>
    <lineage>
        <taxon>Bacteria</taxon>
        <taxon>Bacillati</taxon>
        <taxon>Bacillota</taxon>
        <taxon>Bacilli</taxon>
        <taxon>Bacillales</taxon>
        <taxon>Paenibacillaceae</taxon>
        <taxon>Paenibacillus</taxon>
    </lineage>
</organism>
<name>A0A916JW10_9BACL</name>
<feature type="region of interest" description="Disordered" evidence="1">
    <location>
        <begin position="333"/>
        <end position="354"/>
    </location>
</feature>
<evidence type="ECO:0000256" key="1">
    <source>
        <dbReference type="SAM" id="MobiDB-lite"/>
    </source>
</evidence>
<dbReference type="AlphaFoldDB" id="A0A916JW10"/>
<feature type="region of interest" description="Disordered" evidence="1">
    <location>
        <begin position="51"/>
        <end position="75"/>
    </location>
</feature>
<sequence>MRDKSRNGLRRHSRGYRGLRKGMGAALATLFAVAVMLTGCGAGESAASKSSEMSLAAPSPQQANGGGAADRAVETTDAKAVSNAAAGGSFMGETAPEAADPFGRKIIYKANLMMQVEKYQETAAKIQEAVTQSGAYILQFSENVATAEKSGTFVIKVPANGFQSLLSRLEQIHPAMQKNMQGQDVTEEYVDLSSRLKAKQVVEERLISFMEKATKTDELVAFSAELGKVQEEIERIKGRMRYLEQNVAFSTIELRLAQKIGSAEVIGSKDRGPLLNRAAAALNGSMTVLSVMIQWVVVFVASALPVLALLVVIGVPLWFARTNRKKKLSGIRKQLAEHNRQQPEPADGAKKETE</sequence>
<evidence type="ECO:0000313" key="4">
    <source>
        <dbReference type="EMBL" id="CAG7605676.1"/>
    </source>
</evidence>
<dbReference type="Proteomes" id="UP000693672">
    <property type="component" value="Unassembled WGS sequence"/>
</dbReference>
<accession>A0A916JW10</accession>
<dbReference type="InterPro" id="IPR025645">
    <property type="entry name" value="DUF4349"/>
</dbReference>
<protein>
    <recommendedName>
        <fullName evidence="3">DUF4349 domain-containing protein</fullName>
    </recommendedName>
</protein>
<evidence type="ECO:0000259" key="3">
    <source>
        <dbReference type="Pfam" id="PF14257"/>
    </source>
</evidence>
<keyword evidence="2" id="KW-0812">Transmembrane</keyword>
<feature type="domain" description="DUF4349" evidence="3">
    <location>
        <begin position="104"/>
        <end position="318"/>
    </location>
</feature>
<feature type="transmembrane region" description="Helical" evidence="2">
    <location>
        <begin position="292"/>
        <end position="319"/>
    </location>
</feature>
<dbReference type="Pfam" id="PF14257">
    <property type="entry name" value="DUF4349"/>
    <property type="match status" value="1"/>
</dbReference>